<dbReference type="AlphaFoldDB" id="A0AAU8J654"/>
<protein>
    <submittedName>
        <fullName evidence="1">DUF2281 domain-containing protein</fullName>
    </submittedName>
</protein>
<gene>
    <name evidence="1" type="ORF">ABWT76_003187</name>
</gene>
<reference evidence="1" key="1">
    <citation type="submission" date="2024-07" db="EMBL/GenBank/DDBJ databases">
        <authorList>
            <person name="Kim Y.J."/>
            <person name="Jeong J.Y."/>
        </authorList>
    </citation>
    <scope>NUCLEOTIDE SEQUENCE</scope>
    <source>
        <strain evidence="1">GIHE-MW2</strain>
    </source>
</reference>
<organism evidence="1">
    <name type="scientific">Planktothricoides raciborskii GIHE-MW2</name>
    <dbReference type="NCBI Taxonomy" id="2792601"/>
    <lineage>
        <taxon>Bacteria</taxon>
        <taxon>Bacillati</taxon>
        <taxon>Cyanobacteriota</taxon>
        <taxon>Cyanophyceae</taxon>
        <taxon>Oscillatoriophycideae</taxon>
        <taxon>Oscillatoriales</taxon>
        <taxon>Oscillatoriaceae</taxon>
        <taxon>Planktothricoides</taxon>
    </lineage>
</organism>
<accession>A0AAU8J654</accession>
<evidence type="ECO:0000313" key="1">
    <source>
        <dbReference type="EMBL" id="XCM34580.1"/>
    </source>
</evidence>
<dbReference type="EMBL" id="CP159837">
    <property type="protein sequence ID" value="XCM34580.1"/>
    <property type="molecule type" value="Genomic_DNA"/>
</dbReference>
<sequence length="75" mass="8592">MKSIDINQALPQISDLLDMAFSGEEIIITNQNQQKIKISAISVNSQRPPLFGSDRDRIFIADDFDEPLDDFQEYM</sequence>
<name>A0AAU8J654_9CYAN</name>
<dbReference type="RefSeq" id="WP_054464450.1">
    <property type="nucleotide sequence ID" value="NZ_CP159837.1"/>
</dbReference>
<proteinExistence type="predicted"/>